<dbReference type="CDD" id="cd10028">
    <property type="entry name" value="UDG-F2_TDG_MUG"/>
    <property type="match status" value="1"/>
</dbReference>
<dbReference type="RefSeq" id="XP_007376541.1">
    <property type="nucleotide sequence ID" value="XM_007376479.1"/>
</dbReference>
<dbReference type="GO" id="GO:0008263">
    <property type="term" value="F:pyrimidine-specific mismatch base pair DNA N-glycosylase activity"/>
    <property type="evidence" value="ECO:0007669"/>
    <property type="project" value="TreeGrafter"/>
</dbReference>
<evidence type="ECO:0000256" key="3">
    <source>
        <dbReference type="ARBA" id="ARBA00023204"/>
    </source>
</evidence>
<dbReference type="eggNOG" id="KOG4120">
    <property type="taxonomic scope" value="Eukaryota"/>
</dbReference>
<keyword evidence="3" id="KW-0234">DNA repair</keyword>
<evidence type="ECO:0000313" key="5">
    <source>
        <dbReference type="EMBL" id="EGW31763.1"/>
    </source>
</evidence>
<name>G3ARL0_SPAPN</name>
<reference evidence="5 6" key="1">
    <citation type="journal article" date="2011" name="Proc. Natl. Acad. Sci. U.S.A.">
        <title>Comparative genomics of xylose-fermenting fungi for enhanced biofuel production.</title>
        <authorList>
            <person name="Wohlbach D.J."/>
            <person name="Kuo A."/>
            <person name="Sato T.K."/>
            <person name="Potts K.M."/>
            <person name="Salamov A.A."/>
            <person name="LaButti K.M."/>
            <person name="Sun H."/>
            <person name="Clum A."/>
            <person name="Pangilinan J.L."/>
            <person name="Lindquist E.A."/>
            <person name="Lucas S."/>
            <person name="Lapidus A."/>
            <person name="Jin M."/>
            <person name="Gunawan C."/>
            <person name="Balan V."/>
            <person name="Dale B.E."/>
            <person name="Jeffries T.W."/>
            <person name="Zinkel R."/>
            <person name="Barry K.W."/>
            <person name="Grigoriev I.V."/>
            <person name="Gasch A.P."/>
        </authorList>
    </citation>
    <scope>NUCLEOTIDE SEQUENCE [LARGE SCALE GENOMIC DNA]</scope>
    <source>
        <strain evidence="6">NRRL Y-27907 / 11-Y1</strain>
    </source>
</reference>
<dbReference type="PANTHER" id="PTHR12159:SF9">
    <property type="entry name" value="G_T MISMATCH-SPECIFIC THYMINE DNA GLYCOSYLASE"/>
    <property type="match status" value="1"/>
</dbReference>
<dbReference type="Proteomes" id="UP000000709">
    <property type="component" value="Unassembled WGS sequence"/>
</dbReference>
<dbReference type="AlphaFoldDB" id="G3ARL0"/>
<keyword evidence="6" id="KW-1185">Reference proteome</keyword>
<evidence type="ECO:0000256" key="1">
    <source>
        <dbReference type="ARBA" id="ARBA00022763"/>
    </source>
</evidence>
<dbReference type="KEGG" id="spaa:SPAPADRAFT_51743"/>
<dbReference type="HOGENOM" id="CLU_042829_1_0_1"/>
<keyword evidence="2" id="KW-0378">Hydrolase</keyword>
<dbReference type="Gene3D" id="3.40.470.10">
    <property type="entry name" value="Uracil-DNA glycosylase-like domain"/>
    <property type="match status" value="1"/>
</dbReference>
<organism evidence="6">
    <name type="scientific">Spathaspora passalidarum (strain NRRL Y-27907 / 11-Y1)</name>
    <dbReference type="NCBI Taxonomy" id="619300"/>
    <lineage>
        <taxon>Eukaryota</taxon>
        <taxon>Fungi</taxon>
        <taxon>Dikarya</taxon>
        <taxon>Ascomycota</taxon>
        <taxon>Saccharomycotina</taxon>
        <taxon>Pichiomycetes</taxon>
        <taxon>Debaryomycetaceae</taxon>
        <taxon>Spathaspora</taxon>
    </lineage>
</organism>
<sequence>MSKQEHLKSIIKTFQYTPDVKQKGITKPTVKKRQSFPVKSTNSLPNLNPSLAPGLTLLFVGYNPGVESSIQQHHYAHHSNLFWKLFNASNVLEHVCNAREIEIEEDSFLSKLVHEGANHVHDWDIAKYGIGFTDLVLRCTKRAEELSAQEKLENVPRLLKEFHNEGQGSKFIVLIGKGIWETIVKYIATELQIKVKLTKENFVWGKVATGEDKLYNKILDRLYEQVEGTVYVFPSSSGLVASMKYQEKQQLWDNLAKDIYYIQE</sequence>
<dbReference type="PANTHER" id="PTHR12159">
    <property type="entry name" value="G/T AND G/U MISMATCH-SPECIFIC DNA GLYCOSYLASE"/>
    <property type="match status" value="1"/>
</dbReference>
<evidence type="ECO:0000256" key="2">
    <source>
        <dbReference type="ARBA" id="ARBA00022801"/>
    </source>
</evidence>
<dbReference type="SUPFAM" id="SSF52141">
    <property type="entry name" value="Uracil-DNA glycosylase-like"/>
    <property type="match status" value="1"/>
</dbReference>
<dbReference type="Pfam" id="PF03167">
    <property type="entry name" value="UDG"/>
    <property type="match status" value="1"/>
</dbReference>
<evidence type="ECO:0000313" key="6">
    <source>
        <dbReference type="Proteomes" id="UP000000709"/>
    </source>
</evidence>
<dbReference type="STRING" id="619300.G3ARL0"/>
<protein>
    <recommendedName>
        <fullName evidence="4">Uracil-DNA glycosylase-like domain-containing protein</fullName>
    </recommendedName>
</protein>
<feature type="domain" description="Uracil-DNA glycosylase-like" evidence="4">
    <location>
        <begin position="52"/>
        <end position="255"/>
    </location>
</feature>
<dbReference type="InterPro" id="IPR015637">
    <property type="entry name" value="MUG/TDG"/>
</dbReference>
<proteinExistence type="predicted"/>
<dbReference type="OrthoDB" id="565731at2759"/>
<dbReference type="OMA" id="MCVVGKS"/>
<gene>
    <name evidence="5" type="ORF">SPAPADRAFT_51743</name>
</gene>
<keyword evidence="1" id="KW-0227">DNA damage</keyword>
<dbReference type="InterPro" id="IPR036895">
    <property type="entry name" value="Uracil-DNA_glycosylase-like_sf"/>
</dbReference>
<dbReference type="InterPro" id="IPR005122">
    <property type="entry name" value="Uracil-DNA_glycosylase-like"/>
</dbReference>
<dbReference type="InParanoid" id="G3ARL0"/>
<dbReference type="GO" id="GO:0004844">
    <property type="term" value="F:uracil DNA N-glycosylase activity"/>
    <property type="evidence" value="ECO:0007669"/>
    <property type="project" value="TreeGrafter"/>
</dbReference>
<accession>G3ARL0</accession>
<dbReference type="EMBL" id="GL996503">
    <property type="protein sequence ID" value="EGW31763.1"/>
    <property type="molecule type" value="Genomic_DNA"/>
</dbReference>
<evidence type="ECO:0000259" key="4">
    <source>
        <dbReference type="Pfam" id="PF03167"/>
    </source>
</evidence>
<dbReference type="GeneID" id="18871590"/>
<dbReference type="GO" id="GO:0006285">
    <property type="term" value="P:base-excision repair, AP site formation"/>
    <property type="evidence" value="ECO:0007669"/>
    <property type="project" value="InterPro"/>
</dbReference>